<organism evidence="4 5">
    <name type="scientific">Rhodohalobacter sulfatireducens</name>
    <dbReference type="NCBI Taxonomy" id="2911366"/>
    <lineage>
        <taxon>Bacteria</taxon>
        <taxon>Pseudomonadati</taxon>
        <taxon>Balneolota</taxon>
        <taxon>Balneolia</taxon>
        <taxon>Balneolales</taxon>
        <taxon>Balneolaceae</taxon>
        <taxon>Rhodohalobacter</taxon>
    </lineage>
</organism>
<evidence type="ECO:0000256" key="1">
    <source>
        <dbReference type="ARBA" id="ARBA00006499"/>
    </source>
</evidence>
<keyword evidence="5" id="KW-1185">Reference proteome</keyword>
<dbReference type="InterPro" id="IPR050565">
    <property type="entry name" value="LYPA1-2/EST-like"/>
</dbReference>
<comment type="caution">
    <text evidence="4">The sequence shown here is derived from an EMBL/GenBank/DDBJ whole genome shotgun (WGS) entry which is preliminary data.</text>
</comment>
<dbReference type="Gene3D" id="3.40.50.1820">
    <property type="entry name" value="alpha/beta hydrolase"/>
    <property type="match status" value="1"/>
</dbReference>
<dbReference type="SUPFAM" id="SSF53474">
    <property type="entry name" value="alpha/beta-Hydrolases"/>
    <property type="match status" value="1"/>
</dbReference>
<proteinExistence type="inferred from homology"/>
<feature type="domain" description="Phospholipase/carboxylesterase/thioesterase" evidence="3">
    <location>
        <begin position="31"/>
        <end position="231"/>
    </location>
</feature>
<dbReference type="PANTHER" id="PTHR10655:SF17">
    <property type="entry name" value="LYSOPHOSPHOLIPASE-LIKE PROTEIN 1"/>
    <property type="match status" value="1"/>
</dbReference>
<evidence type="ECO:0000313" key="4">
    <source>
        <dbReference type="EMBL" id="MCG2588071.1"/>
    </source>
</evidence>
<dbReference type="InterPro" id="IPR029058">
    <property type="entry name" value="AB_hydrolase_fold"/>
</dbReference>
<dbReference type="Proteomes" id="UP001165366">
    <property type="component" value="Unassembled WGS sequence"/>
</dbReference>
<dbReference type="GO" id="GO:0016787">
    <property type="term" value="F:hydrolase activity"/>
    <property type="evidence" value="ECO:0007669"/>
    <property type="project" value="UniProtKB-KW"/>
</dbReference>
<reference evidence="4" key="2">
    <citation type="submission" date="2024-05" db="EMBL/GenBank/DDBJ databases">
        <title>Rhodohalobacter halophilus gen. nov., sp. nov., a moderately halophilic member of the family Balneolaceae.</title>
        <authorList>
            <person name="Xia J."/>
        </authorList>
    </citation>
    <scope>NUCLEOTIDE SEQUENCE</scope>
    <source>
        <strain evidence="4">WB101</strain>
    </source>
</reference>
<dbReference type="PANTHER" id="PTHR10655">
    <property type="entry name" value="LYSOPHOSPHOLIPASE-RELATED"/>
    <property type="match status" value="1"/>
</dbReference>
<keyword evidence="2 4" id="KW-0378">Hydrolase</keyword>
<protein>
    <submittedName>
        <fullName evidence="4">Dienelactone hydrolase family protein</fullName>
    </submittedName>
</protein>
<evidence type="ECO:0000313" key="5">
    <source>
        <dbReference type="Proteomes" id="UP001165366"/>
    </source>
</evidence>
<dbReference type="Pfam" id="PF02230">
    <property type="entry name" value="Abhydrolase_2"/>
    <property type="match status" value="1"/>
</dbReference>
<gene>
    <name evidence="4" type="ORF">L6773_05810</name>
</gene>
<sequence length="242" mass="28509">MNDNNDEFLISGKSSFCYDVPFRVHETGTEKIEKPLVLYLHGFKDNLEVFSERCSEIVDKVEAYHLFIQGPYPIYDRRSKKKVKDWGASWYLYDGEQEQFLSSLEQTSVFIDKILKEIKNSIKVERTCLIGYSMGGYLAGYYSLTRPRLVNELIVAGARIKTEILEEKWELISHLNILALHGEHDKLVDYQPQRNEIKRLINHNVSAEFKLIDQKHRFNDEFISLICEWLSNKNYRLFNTIK</sequence>
<dbReference type="EMBL" id="JAKLWS010000005">
    <property type="protein sequence ID" value="MCG2588071.1"/>
    <property type="molecule type" value="Genomic_DNA"/>
</dbReference>
<reference evidence="4" key="1">
    <citation type="submission" date="2022-01" db="EMBL/GenBank/DDBJ databases">
        <authorList>
            <person name="Wang Y."/>
        </authorList>
    </citation>
    <scope>NUCLEOTIDE SEQUENCE</scope>
    <source>
        <strain evidence="4">WB101</strain>
    </source>
</reference>
<dbReference type="RefSeq" id="WP_237852915.1">
    <property type="nucleotide sequence ID" value="NZ_JAKLWS010000005.1"/>
</dbReference>
<evidence type="ECO:0000256" key="2">
    <source>
        <dbReference type="ARBA" id="ARBA00022801"/>
    </source>
</evidence>
<evidence type="ECO:0000259" key="3">
    <source>
        <dbReference type="Pfam" id="PF02230"/>
    </source>
</evidence>
<dbReference type="InterPro" id="IPR003140">
    <property type="entry name" value="PLipase/COase/thioEstase"/>
</dbReference>
<comment type="similarity">
    <text evidence="1">Belongs to the AB hydrolase superfamily. AB hydrolase 2 family.</text>
</comment>
<accession>A0ABS9KB44</accession>
<name>A0ABS9KB44_9BACT</name>